<reference evidence="2 3" key="1">
    <citation type="submission" date="2019-08" db="EMBL/GenBank/DDBJ databases">
        <title>Deep-cultivation of Planctomycetes and their phenomic and genomic characterization uncovers novel biology.</title>
        <authorList>
            <person name="Wiegand S."/>
            <person name="Jogler M."/>
            <person name="Boedeker C."/>
            <person name="Pinto D."/>
            <person name="Vollmers J."/>
            <person name="Rivas-Marin E."/>
            <person name="Kohn T."/>
            <person name="Peeters S.H."/>
            <person name="Heuer A."/>
            <person name="Rast P."/>
            <person name="Oberbeckmann S."/>
            <person name="Bunk B."/>
            <person name="Jeske O."/>
            <person name="Meyerdierks A."/>
            <person name="Storesund J.E."/>
            <person name="Kallscheuer N."/>
            <person name="Luecker S."/>
            <person name="Lage O.M."/>
            <person name="Pohl T."/>
            <person name="Merkel B.J."/>
            <person name="Hornburger P."/>
            <person name="Mueller R.-W."/>
            <person name="Bruemmer F."/>
            <person name="Labrenz M."/>
            <person name="Spormann A.M."/>
            <person name="Op den Camp H."/>
            <person name="Overmann J."/>
            <person name="Amann R."/>
            <person name="Jetten M.S.M."/>
            <person name="Mascher T."/>
            <person name="Medema M.H."/>
            <person name="Devos D.P."/>
            <person name="Kaster A.-K."/>
            <person name="Ovreas L."/>
            <person name="Rohde M."/>
            <person name="Galperin M.Y."/>
            <person name="Jogler C."/>
        </authorList>
    </citation>
    <scope>NUCLEOTIDE SEQUENCE [LARGE SCALE GENOMIC DNA]</scope>
    <source>
        <strain evidence="2 3">OJF2</strain>
    </source>
</reference>
<gene>
    <name evidence="2" type="ORF">OJF2_38210</name>
</gene>
<sequence>MEGEDEQGPDLELNDVSFVGPPPDDDEVLERLPAELAGLLRQVNGFIQFGGGLHVRGACLGPPWHSLRDAWDGEHAFHRHYPNVRPGDVPFAEDCLGDQFLLRDGAVLRLRAETGELEAKGQDLFGFLRAAQADPRGSLSLEPLIRFEREGGELEPGQLLAAYPPFCTSEAADGVRLAAVPADERRRSLAVLAARIRDVPDGVSIVFRVAP</sequence>
<dbReference type="RefSeq" id="WP_148595095.1">
    <property type="nucleotide sequence ID" value="NZ_CP042997.1"/>
</dbReference>
<evidence type="ECO:0000313" key="3">
    <source>
        <dbReference type="Proteomes" id="UP000324233"/>
    </source>
</evidence>
<accession>A0A5B9W3S8</accession>
<dbReference type="AlphaFoldDB" id="A0A5B9W3S8"/>
<organism evidence="2 3">
    <name type="scientific">Aquisphaera giovannonii</name>
    <dbReference type="NCBI Taxonomy" id="406548"/>
    <lineage>
        <taxon>Bacteria</taxon>
        <taxon>Pseudomonadati</taxon>
        <taxon>Planctomycetota</taxon>
        <taxon>Planctomycetia</taxon>
        <taxon>Isosphaerales</taxon>
        <taxon>Isosphaeraceae</taxon>
        <taxon>Aquisphaera</taxon>
    </lineage>
</organism>
<evidence type="ECO:0000313" key="2">
    <source>
        <dbReference type="EMBL" id="QEH35273.1"/>
    </source>
</evidence>
<dbReference type="KEGG" id="agv:OJF2_38210"/>
<protein>
    <submittedName>
        <fullName evidence="2">Uncharacterized protein</fullName>
    </submittedName>
</protein>
<dbReference type="OrthoDB" id="876295at2"/>
<evidence type="ECO:0000256" key="1">
    <source>
        <dbReference type="SAM" id="MobiDB-lite"/>
    </source>
</evidence>
<dbReference type="EMBL" id="CP042997">
    <property type="protein sequence ID" value="QEH35273.1"/>
    <property type="molecule type" value="Genomic_DNA"/>
</dbReference>
<dbReference type="Proteomes" id="UP000324233">
    <property type="component" value="Chromosome"/>
</dbReference>
<keyword evidence="3" id="KW-1185">Reference proteome</keyword>
<proteinExistence type="predicted"/>
<feature type="region of interest" description="Disordered" evidence="1">
    <location>
        <begin position="1"/>
        <end position="20"/>
    </location>
</feature>
<name>A0A5B9W3S8_9BACT</name>
<feature type="compositionally biased region" description="Acidic residues" evidence="1">
    <location>
        <begin position="1"/>
        <end position="13"/>
    </location>
</feature>